<protein>
    <recommendedName>
        <fullName evidence="3">DUF1150 domain-containing protein</fullName>
    </recommendedName>
</protein>
<dbReference type="AlphaFoldDB" id="A0A4R2GQ01"/>
<comment type="caution">
    <text evidence="1">The sequence shown here is derived from an EMBL/GenBank/DDBJ whole genome shotgun (WGS) entry which is preliminary data.</text>
</comment>
<keyword evidence="2" id="KW-1185">Reference proteome</keyword>
<gene>
    <name evidence="1" type="ORF">EV666_11262</name>
</gene>
<organism evidence="1 2">
    <name type="scientific">Camelimonas lactis</name>
    <dbReference type="NCBI Taxonomy" id="659006"/>
    <lineage>
        <taxon>Bacteria</taxon>
        <taxon>Pseudomonadati</taxon>
        <taxon>Pseudomonadota</taxon>
        <taxon>Alphaproteobacteria</taxon>
        <taxon>Hyphomicrobiales</taxon>
        <taxon>Chelatococcaceae</taxon>
        <taxon>Camelimonas</taxon>
    </lineage>
</organism>
<sequence length="83" mass="8906">MTRHEFDNSPKSTDLEAANGLAYVRAIRSEDVKSLFPQAPALQPGMELFALLAGDGTPILVTDTRDAALANAWANDLTPVSLH</sequence>
<accession>A0A4R2GQ01</accession>
<dbReference type="OrthoDB" id="7865555at2"/>
<dbReference type="EMBL" id="SLWL01000012">
    <property type="protein sequence ID" value="TCO11474.1"/>
    <property type="molecule type" value="Genomic_DNA"/>
</dbReference>
<reference evidence="1 2" key="1">
    <citation type="submission" date="2019-03" db="EMBL/GenBank/DDBJ databases">
        <title>Genomic Encyclopedia of Type Strains, Phase IV (KMG-IV): sequencing the most valuable type-strain genomes for metagenomic binning, comparative biology and taxonomic classification.</title>
        <authorList>
            <person name="Goeker M."/>
        </authorList>
    </citation>
    <scope>NUCLEOTIDE SEQUENCE [LARGE SCALE GENOMIC DNA]</scope>
    <source>
        <strain evidence="1 2">DSM 22958</strain>
    </source>
</reference>
<dbReference type="InterPro" id="IPR009531">
    <property type="entry name" value="DUF1150"/>
</dbReference>
<dbReference type="RefSeq" id="WP_132008893.1">
    <property type="nucleotide sequence ID" value="NZ_JBHUNN010000002.1"/>
</dbReference>
<evidence type="ECO:0000313" key="1">
    <source>
        <dbReference type="EMBL" id="TCO11474.1"/>
    </source>
</evidence>
<evidence type="ECO:0000313" key="2">
    <source>
        <dbReference type="Proteomes" id="UP000294881"/>
    </source>
</evidence>
<evidence type="ECO:0008006" key="3">
    <source>
        <dbReference type="Google" id="ProtNLM"/>
    </source>
</evidence>
<dbReference type="Proteomes" id="UP000294881">
    <property type="component" value="Unassembled WGS sequence"/>
</dbReference>
<proteinExistence type="predicted"/>
<dbReference type="Pfam" id="PF06620">
    <property type="entry name" value="DUF1150"/>
    <property type="match status" value="1"/>
</dbReference>
<name>A0A4R2GQ01_9HYPH</name>